<dbReference type="EMBL" id="CP001649">
    <property type="protein sequence ID" value="ACS79183.1"/>
    <property type="molecule type" value="Genomic_DNA"/>
</dbReference>
<dbReference type="HOGENOM" id="CLU_780147_0_0_7"/>
<accession>C6C120</accession>
<name>C6C120_MARSD</name>
<dbReference type="KEGG" id="dsa:Desal_1120"/>
<gene>
    <name evidence="3" type="ordered locus">Desal_1120</name>
</gene>
<dbReference type="eggNOG" id="ENOG50312IT">
    <property type="taxonomic scope" value="Bacteria"/>
</dbReference>
<keyword evidence="4" id="KW-1185">Reference proteome</keyword>
<dbReference type="OrthoDB" id="5447248at2"/>
<evidence type="ECO:0000256" key="2">
    <source>
        <dbReference type="SAM" id="Phobius"/>
    </source>
</evidence>
<sequence length="355" mass="39999">MIQSKVDSRFLGTIQDTFHGLPPMPEPVKNFFMFLAAGFLLLLIGYWLKRYGAKKFLFDLLKKTPLGLHVEDKDQEGRSGGAAGNLSRSGEPWKVTSDRDILDKLVMSQMQVDVLVERSGQRSLAAVVNAAGVEKLDVVVTFKDLVSDDLLVPGTQVKCIFPEMIRDKKKVNAFVGVITSKSENKGMVITRQSSFGFIKRRVFARRKVADQRYIKIKIWRLEAEDYDVDFILDNIESDVLIDNRKFHTPNPAVPQVLDISKGGIALTAIFRQGGNVIARTDKVLLCMLIYQPARKTFQPHLIYAEARAARPMGRGMTRLSFQFLRSLAIPPRKRSTLFKGQAVMAMSLAHPEREN</sequence>
<feature type="transmembrane region" description="Helical" evidence="2">
    <location>
        <begin position="31"/>
        <end position="48"/>
    </location>
</feature>
<dbReference type="RefSeq" id="WP_015851002.1">
    <property type="nucleotide sequence ID" value="NC_012881.1"/>
</dbReference>
<evidence type="ECO:0000313" key="3">
    <source>
        <dbReference type="EMBL" id="ACS79183.1"/>
    </source>
</evidence>
<feature type="region of interest" description="Disordered" evidence="1">
    <location>
        <begin position="72"/>
        <end position="93"/>
    </location>
</feature>
<reference evidence="3 4" key="1">
    <citation type="submission" date="2009-06" db="EMBL/GenBank/DDBJ databases">
        <title>Complete sequence of Desulfovibrio salexigens DSM 2638.</title>
        <authorList>
            <consortium name="US DOE Joint Genome Institute"/>
            <person name="Lucas S."/>
            <person name="Copeland A."/>
            <person name="Lapidus A."/>
            <person name="Glavina del Rio T."/>
            <person name="Tice H."/>
            <person name="Bruce D."/>
            <person name="Goodwin L."/>
            <person name="Pitluck S."/>
            <person name="Munk A.C."/>
            <person name="Brettin T."/>
            <person name="Detter J.C."/>
            <person name="Han C."/>
            <person name="Tapia R."/>
            <person name="Larimer F."/>
            <person name="Land M."/>
            <person name="Hauser L."/>
            <person name="Kyrpides N."/>
            <person name="Anderson I."/>
            <person name="Wall J.D."/>
            <person name="Arkin A.P."/>
            <person name="Dehal P."/>
            <person name="Chivian D."/>
            <person name="Giles B."/>
            <person name="Hazen T.C."/>
        </authorList>
    </citation>
    <scope>NUCLEOTIDE SEQUENCE [LARGE SCALE GENOMIC DNA]</scope>
    <source>
        <strain evidence="4">ATCC 14822 / DSM 2638 / NCIMB 8403 / VKM B-1763</strain>
    </source>
</reference>
<dbReference type="AlphaFoldDB" id="C6C120"/>
<organism evidence="3 4">
    <name type="scientific">Maridesulfovibrio salexigens (strain ATCC 14822 / DSM 2638 / NCIMB 8403 / VKM B-1763)</name>
    <name type="common">Desulfovibrio salexigens</name>
    <dbReference type="NCBI Taxonomy" id="526222"/>
    <lineage>
        <taxon>Bacteria</taxon>
        <taxon>Pseudomonadati</taxon>
        <taxon>Thermodesulfobacteriota</taxon>
        <taxon>Desulfovibrionia</taxon>
        <taxon>Desulfovibrionales</taxon>
        <taxon>Desulfovibrionaceae</taxon>
        <taxon>Maridesulfovibrio</taxon>
    </lineage>
</organism>
<keyword evidence="2" id="KW-0472">Membrane</keyword>
<dbReference type="STRING" id="526222.Desal_1120"/>
<evidence type="ECO:0000313" key="4">
    <source>
        <dbReference type="Proteomes" id="UP000002601"/>
    </source>
</evidence>
<evidence type="ECO:0000256" key="1">
    <source>
        <dbReference type="SAM" id="MobiDB-lite"/>
    </source>
</evidence>
<protein>
    <submittedName>
        <fullName evidence="3">Uncharacterized protein</fullName>
    </submittedName>
</protein>
<dbReference type="Proteomes" id="UP000002601">
    <property type="component" value="Chromosome"/>
</dbReference>
<proteinExistence type="predicted"/>
<keyword evidence="2" id="KW-1133">Transmembrane helix</keyword>
<keyword evidence="2" id="KW-0812">Transmembrane</keyword>